<evidence type="ECO:0000313" key="11">
    <source>
        <dbReference type="Proteomes" id="UP001062165"/>
    </source>
</evidence>
<evidence type="ECO:0000256" key="3">
    <source>
        <dbReference type="ARBA" id="ARBA00022651"/>
    </source>
</evidence>
<keyword evidence="11" id="KW-1185">Reference proteome</keyword>
<dbReference type="Gene3D" id="2.60.120.260">
    <property type="entry name" value="Galactose-binding domain-like"/>
    <property type="match status" value="1"/>
</dbReference>
<evidence type="ECO:0000256" key="2">
    <source>
        <dbReference type="ARBA" id="ARBA00009865"/>
    </source>
</evidence>
<dbReference type="RefSeq" id="WP_263051542.1">
    <property type="nucleotide sequence ID" value="NZ_CP106735.1"/>
</dbReference>
<organism evidence="10 11">
    <name type="scientific">Reichenbachiella carrageenanivorans</name>
    <dbReference type="NCBI Taxonomy" id="2979869"/>
    <lineage>
        <taxon>Bacteria</taxon>
        <taxon>Pseudomonadati</taxon>
        <taxon>Bacteroidota</taxon>
        <taxon>Cytophagia</taxon>
        <taxon>Cytophagales</taxon>
        <taxon>Reichenbachiellaceae</taxon>
        <taxon>Reichenbachiella</taxon>
    </lineage>
</organism>
<dbReference type="SUPFAM" id="SSF49695">
    <property type="entry name" value="gamma-Crystallin-like"/>
    <property type="match status" value="1"/>
</dbReference>
<evidence type="ECO:0000256" key="7">
    <source>
        <dbReference type="ARBA" id="ARBA00023295"/>
    </source>
</evidence>
<dbReference type="InterPro" id="IPR023296">
    <property type="entry name" value="Glyco_hydro_beta-prop_sf"/>
</dbReference>
<dbReference type="InterPro" id="IPR001064">
    <property type="entry name" value="Beta/gamma_crystallin"/>
</dbReference>
<dbReference type="Gene3D" id="2.115.10.20">
    <property type="entry name" value="Glycosyl hydrolase domain, family 43"/>
    <property type="match status" value="1"/>
</dbReference>
<dbReference type="PANTHER" id="PTHR43772:SF2">
    <property type="entry name" value="PUTATIVE (AFU_ORTHOLOGUE AFUA_2G04480)-RELATED"/>
    <property type="match status" value="1"/>
</dbReference>
<dbReference type="SUPFAM" id="SSF75005">
    <property type="entry name" value="Arabinanase/levansucrase/invertase"/>
    <property type="match status" value="1"/>
</dbReference>
<dbReference type="Gene3D" id="2.60.20.10">
    <property type="entry name" value="Crystallins"/>
    <property type="match status" value="1"/>
</dbReference>
<dbReference type="CDD" id="cd08990">
    <property type="entry name" value="GH43_AXH_like"/>
    <property type="match status" value="1"/>
</dbReference>
<dbReference type="Pfam" id="PF04616">
    <property type="entry name" value="Glyco_hydro_43"/>
    <property type="match status" value="1"/>
</dbReference>
<evidence type="ECO:0000259" key="9">
    <source>
        <dbReference type="PROSITE" id="PS50915"/>
    </source>
</evidence>
<sequence length="545" mass="62275">MKNLQKLFSLFTLILLVSFGSKTNAQKRRSNPFVSHLFTADATARVWEDGRLYVYPSTDVAPSSEWYETMDGYHIFSTDDMITWQDHGEFLHSRDVDWGTEKGGFMWAPDCVYKDGTYYFYFPHKNKEMEWELGLATSKKPASGFELQGIVKGGLTYCDPNIFIDDDGQTYLYAVVDAKCFAAKLKENMMEIEGEMVHQQGVDEHREGPFVFKREGKYYMIYPDHKRPYNEMQYSMSDHPLGPWEPKGSIMTHNSIITMHGSVVEFKGQWYIFYHNGELSGGIETNRSICFDPIYFNEDGTIQMVQKTLGVDLPTFHNDINFNKMFGALPEGEYNEAKLRENGIEPNAVSSIQIPEGYVVECFEQDNFKGKSWQFEEDRIDLIPIGCSDVISSLRISKSNTENLVKNPSFEVSTQKLVKYWRSQTVQCTSQLDPTAKGYYSLQYSGKGSPSEVVQQVEVLPNTDYELNVLVKIDKGTRGQVIFDTKGAFDETCRFELDAKTRAGEWVEFKGTFNSGESSMVPLRCTTSSDFDGVGYWDHVVLKAK</sequence>
<protein>
    <submittedName>
        <fullName evidence="10">Family 43 glycosylhydrolase</fullName>
    </submittedName>
</protein>
<comment type="similarity">
    <text evidence="1">Belongs to the beta/gamma-crystallin family.</text>
</comment>
<keyword evidence="6" id="KW-0119">Carbohydrate metabolism</keyword>
<reference evidence="10" key="1">
    <citation type="submission" date="2022-10" db="EMBL/GenBank/DDBJ databases">
        <title>Comparative genomics and taxonomic characterization of three novel marine species of genus Reichenbachiella exhibiting antioxidant and polysaccharide degradation activities.</title>
        <authorList>
            <person name="Muhammad N."/>
            <person name="Lee Y.-J."/>
            <person name="Ko J."/>
            <person name="Kim S.-G."/>
        </authorList>
    </citation>
    <scope>NUCLEOTIDE SEQUENCE</scope>
    <source>
        <strain evidence="10">Wsw4-B4</strain>
    </source>
</reference>
<proteinExistence type="inferred from homology"/>
<keyword evidence="7 8" id="KW-0326">Glycosidase</keyword>
<keyword evidence="4" id="KW-0677">Repeat</keyword>
<gene>
    <name evidence="10" type="ORF">N7E81_01660</name>
</gene>
<dbReference type="EMBL" id="CP106735">
    <property type="protein sequence ID" value="UXX79811.1"/>
    <property type="molecule type" value="Genomic_DNA"/>
</dbReference>
<dbReference type="InterPro" id="IPR052176">
    <property type="entry name" value="Glycosyl_Hydrlase_43_Enz"/>
</dbReference>
<evidence type="ECO:0000256" key="4">
    <source>
        <dbReference type="ARBA" id="ARBA00022737"/>
    </source>
</evidence>
<evidence type="ECO:0000256" key="1">
    <source>
        <dbReference type="ARBA" id="ARBA00009646"/>
    </source>
</evidence>
<keyword evidence="5 8" id="KW-0378">Hydrolase</keyword>
<dbReference type="InterPro" id="IPR011024">
    <property type="entry name" value="G_crystallin-like"/>
</dbReference>
<dbReference type="PROSITE" id="PS50915">
    <property type="entry name" value="CRYSTALLIN_BETA_GAMMA"/>
    <property type="match status" value="1"/>
</dbReference>
<evidence type="ECO:0000256" key="5">
    <source>
        <dbReference type="ARBA" id="ARBA00022801"/>
    </source>
</evidence>
<evidence type="ECO:0000313" key="10">
    <source>
        <dbReference type="EMBL" id="UXX79811.1"/>
    </source>
</evidence>
<comment type="similarity">
    <text evidence="2 8">Belongs to the glycosyl hydrolase 43 family.</text>
</comment>
<dbReference type="InterPro" id="IPR006710">
    <property type="entry name" value="Glyco_hydro_43"/>
</dbReference>
<dbReference type="PANTHER" id="PTHR43772">
    <property type="entry name" value="ENDO-1,4-BETA-XYLANASE"/>
    <property type="match status" value="1"/>
</dbReference>
<accession>A0ABY6D0X6</accession>
<evidence type="ECO:0000256" key="8">
    <source>
        <dbReference type="RuleBase" id="RU361187"/>
    </source>
</evidence>
<feature type="domain" description="Beta/gamma crystallin 'Greek key'" evidence="9">
    <location>
        <begin position="358"/>
        <end position="398"/>
    </location>
</feature>
<name>A0ABY6D0X6_9BACT</name>
<keyword evidence="3" id="KW-0624">Polysaccharide degradation</keyword>
<evidence type="ECO:0000256" key="6">
    <source>
        <dbReference type="ARBA" id="ARBA00023277"/>
    </source>
</evidence>
<keyword evidence="3" id="KW-0858">Xylan degradation</keyword>
<dbReference type="Proteomes" id="UP001062165">
    <property type="component" value="Chromosome"/>
</dbReference>